<reference evidence="7" key="1">
    <citation type="submission" date="2024-05" db="EMBL/GenBank/DDBJ databases">
        <authorList>
            <person name="Jung D.-H."/>
        </authorList>
    </citation>
    <scope>NUCLEOTIDE SEQUENCE</scope>
    <source>
        <strain evidence="7">JA-25</strain>
    </source>
</reference>
<dbReference type="EMBL" id="WAEL01000008">
    <property type="protein sequence ID" value="NID12524.1"/>
    <property type="molecule type" value="Genomic_DNA"/>
</dbReference>
<dbReference type="InterPro" id="IPR009057">
    <property type="entry name" value="Homeodomain-like_sf"/>
</dbReference>
<keyword evidence="3 5" id="KW-0238">DNA-binding</keyword>
<evidence type="ECO:0000256" key="3">
    <source>
        <dbReference type="ARBA" id="ARBA00023125"/>
    </source>
</evidence>
<name>A0ABX0QQS1_9BACT</name>
<dbReference type="Gene3D" id="1.10.10.60">
    <property type="entry name" value="Homeodomain-like"/>
    <property type="match status" value="1"/>
</dbReference>
<accession>A0ABX0QQS1</accession>
<protein>
    <submittedName>
        <fullName evidence="7">TetR/AcrR family transcriptional regulator</fullName>
    </submittedName>
</protein>
<dbReference type="Proteomes" id="UP000606008">
    <property type="component" value="Unassembled WGS sequence"/>
</dbReference>
<keyword evidence="8" id="KW-1185">Reference proteome</keyword>
<dbReference type="InterPro" id="IPR050109">
    <property type="entry name" value="HTH-type_TetR-like_transc_reg"/>
</dbReference>
<evidence type="ECO:0000256" key="5">
    <source>
        <dbReference type="PROSITE-ProRule" id="PRU00335"/>
    </source>
</evidence>
<feature type="domain" description="HTH tetR-type" evidence="6">
    <location>
        <begin position="16"/>
        <end position="76"/>
    </location>
</feature>
<comment type="caution">
    <text evidence="7">The sequence shown here is derived from an EMBL/GenBank/DDBJ whole genome shotgun (WGS) entry which is preliminary data.</text>
</comment>
<evidence type="ECO:0000256" key="1">
    <source>
        <dbReference type="ARBA" id="ARBA00022491"/>
    </source>
</evidence>
<evidence type="ECO:0000313" key="8">
    <source>
        <dbReference type="Proteomes" id="UP000606008"/>
    </source>
</evidence>
<dbReference type="SUPFAM" id="SSF46689">
    <property type="entry name" value="Homeodomain-like"/>
    <property type="match status" value="1"/>
</dbReference>
<feature type="DNA-binding region" description="H-T-H motif" evidence="5">
    <location>
        <begin position="39"/>
        <end position="58"/>
    </location>
</feature>
<proteinExistence type="predicted"/>
<keyword evidence="4" id="KW-0804">Transcription</keyword>
<evidence type="ECO:0000256" key="4">
    <source>
        <dbReference type="ARBA" id="ARBA00023163"/>
    </source>
</evidence>
<dbReference type="Gene3D" id="1.10.357.10">
    <property type="entry name" value="Tetracycline Repressor, domain 2"/>
    <property type="match status" value="1"/>
</dbReference>
<dbReference type="RefSeq" id="WP_085412990.1">
    <property type="nucleotide sequence ID" value="NZ_WAEL01000008.1"/>
</dbReference>
<organism evidence="7 8">
    <name type="scientific">Fibrivirga algicola</name>
    <dbReference type="NCBI Taxonomy" id="2950420"/>
    <lineage>
        <taxon>Bacteria</taxon>
        <taxon>Pseudomonadati</taxon>
        <taxon>Bacteroidota</taxon>
        <taxon>Cytophagia</taxon>
        <taxon>Cytophagales</taxon>
        <taxon>Spirosomataceae</taxon>
        <taxon>Fibrivirga</taxon>
    </lineage>
</organism>
<evidence type="ECO:0000313" key="7">
    <source>
        <dbReference type="EMBL" id="NID12524.1"/>
    </source>
</evidence>
<keyword evidence="1" id="KW-0678">Repressor</keyword>
<gene>
    <name evidence="7" type="ORF">F7231_20305</name>
</gene>
<dbReference type="Pfam" id="PF00440">
    <property type="entry name" value="TetR_N"/>
    <property type="match status" value="1"/>
</dbReference>
<keyword evidence="2" id="KW-0805">Transcription regulation</keyword>
<dbReference type="InterPro" id="IPR001647">
    <property type="entry name" value="HTH_TetR"/>
</dbReference>
<dbReference type="PRINTS" id="PR00455">
    <property type="entry name" value="HTHTETR"/>
</dbReference>
<dbReference type="PROSITE" id="PS50977">
    <property type="entry name" value="HTH_TETR_2"/>
    <property type="match status" value="1"/>
</dbReference>
<dbReference type="PANTHER" id="PTHR30055">
    <property type="entry name" value="HTH-TYPE TRANSCRIPTIONAL REGULATOR RUTR"/>
    <property type="match status" value="1"/>
</dbReference>
<evidence type="ECO:0000256" key="2">
    <source>
        <dbReference type="ARBA" id="ARBA00023015"/>
    </source>
</evidence>
<sequence length="217" mass="24765">MRRSTTLTTHDTAGTLSTDQRIVDAAMMLFFRYGYSRVVVDDIARELAISKKTIYNHFGGKADILMAGIDRVVQEYMSGSETILNDVDLNFRQKMNAYLLHIGISFSSISRSFLDDLKRAEPLAWQKIADFRRDVPLKNFTQLLDEGARVGYIRDDTTRQLAVLIYVSAVQNLTDPDFLKQFPPTLTTGVADDPRETIEQVVNLLLRSILTDKFYRE</sequence>
<dbReference type="PANTHER" id="PTHR30055:SF175">
    <property type="entry name" value="HTH-TYPE TRANSCRIPTIONAL REPRESSOR KSTR2"/>
    <property type="match status" value="1"/>
</dbReference>
<evidence type="ECO:0000259" key="6">
    <source>
        <dbReference type="PROSITE" id="PS50977"/>
    </source>
</evidence>